<name>A0A671WSQ8_SPAAU</name>
<dbReference type="InterPro" id="IPR027417">
    <property type="entry name" value="P-loop_NTPase"/>
</dbReference>
<dbReference type="GO" id="GO:0016558">
    <property type="term" value="P:protein import into peroxisome matrix"/>
    <property type="evidence" value="ECO:0007669"/>
    <property type="project" value="TreeGrafter"/>
</dbReference>
<dbReference type="InterPro" id="IPR003593">
    <property type="entry name" value="AAA+_ATPase"/>
</dbReference>
<keyword evidence="4" id="KW-0547">Nucleotide-binding</keyword>
<accession>A0A671WSQ8</accession>
<dbReference type="GO" id="GO:0005778">
    <property type="term" value="C:peroxisomal membrane"/>
    <property type="evidence" value="ECO:0007669"/>
    <property type="project" value="TreeGrafter"/>
</dbReference>
<reference evidence="13" key="1">
    <citation type="submission" date="2025-08" db="UniProtKB">
        <authorList>
            <consortium name="Ensembl"/>
        </authorList>
    </citation>
    <scope>IDENTIFICATION</scope>
</reference>
<dbReference type="Pfam" id="PF00004">
    <property type="entry name" value="AAA"/>
    <property type="match status" value="2"/>
</dbReference>
<dbReference type="FunFam" id="3.40.50.300:FF:000109">
    <property type="entry name" value="Peroxisomal biogenesis factor 6"/>
    <property type="match status" value="1"/>
</dbReference>
<reference evidence="13" key="2">
    <citation type="submission" date="2025-09" db="UniProtKB">
        <authorList>
            <consortium name="Ensembl"/>
        </authorList>
    </citation>
    <scope>IDENTIFICATION</scope>
</reference>
<evidence type="ECO:0000313" key="13">
    <source>
        <dbReference type="Ensembl" id="ENSSAUP00010041774.1"/>
    </source>
</evidence>
<dbReference type="OMA" id="SPQLWFN"/>
<dbReference type="Gene3D" id="1.10.8.60">
    <property type="match status" value="2"/>
</dbReference>
<comment type="catalytic activity">
    <reaction evidence="10">
        <text>ATP + H2O = ADP + phosphate + H(+)</text>
        <dbReference type="Rhea" id="RHEA:13065"/>
        <dbReference type="ChEBI" id="CHEBI:15377"/>
        <dbReference type="ChEBI" id="CHEBI:15378"/>
        <dbReference type="ChEBI" id="CHEBI:30616"/>
        <dbReference type="ChEBI" id="CHEBI:43474"/>
        <dbReference type="ChEBI" id="CHEBI:456216"/>
    </reaction>
    <physiologicalReaction direction="left-to-right" evidence="10">
        <dbReference type="Rhea" id="RHEA:13066"/>
    </physiologicalReaction>
</comment>
<evidence type="ECO:0000256" key="10">
    <source>
        <dbReference type="ARBA" id="ARBA00048778"/>
    </source>
</evidence>
<dbReference type="PANTHER" id="PTHR23077:SF9">
    <property type="entry name" value="PEROXISOMAL ATPASE PEX6"/>
    <property type="match status" value="1"/>
</dbReference>
<dbReference type="PROSITE" id="PS00674">
    <property type="entry name" value="AAA"/>
    <property type="match status" value="1"/>
</dbReference>
<evidence type="ECO:0000256" key="6">
    <source>
        <dbReference type="ARBA" id="ARBA00022840"/>
    </source>
</evidence>
<organism evidence="13 14">
    <name type="scientific">Sparus aurata</name>
    <name type="common">Gilthead sea bream</name>
    <dbReference type="NCBI Taxonomy" id="8175"/>
    <lineage>
        <taxon>Eukaryota</taxon>
        <taxon>Metazoa</taxon>
        <taxon>Chordata</taxon>
        <taxon>Craniata</taxon>
        <taxon>Vertebrata</taxon>
        <taxon>Euteleostomi</taxon>
        <taxon>Actinopterygii</taxon>
        <taxon>Neopterygii</taxon>
        <taxon>Teleostei</taxon>
        <taxon>Neoteleostei</taxon>
        <taxon>Acanthomorphata</taxon>
        <taxon>Eupercaria</taxon>
        <taxon>Spariformes</taxon>
        <taxon>Sparidae</taxon>
        <taxon>Sparus</taxon>
    </lineage>
</organism>
<dbReference type="Pfam" id="PF25395">
    <property type="entry name" value="DPBB_PEX6"/>
    <property type="match status" value="1"/>
</dbReference>
<evidence type="ECO:0000259" key="12">
    <source>
        <dbReference type="SMART" id="SM00382"/>
    </source>
</evidence>
<comment type="similarity">
    <text evidence="2">Belongs to the AAA ATPase family.</text>
</comment>
<evidence type="ECO:0000256" key="5">
    <source>
        <dbReference type="ARBA" id="ARBA00022801"/>
    </source>
</evidence>
<dbReference type="InterPro" id="IPR057604">
    <property type="entry name" value="DPBB_PEX6"/>
</dbReference>
<dbReference type="InterPro" id="IPR041569">
    <property type="entry name" value="AAA_lid_3"/>
</dbReference>
<feature type="domain" description="AAA+ ATPase" evidence="12">
    <location>
        <begin position="603"/>
        <end position="733"/>
    </location>
</feature>
<evidence type="ECO:0000256" key="11">
    <source>
        <dbReference type="SAM" id="SignalP"/>
    </source>
</evidence>
<dbReference type="GO" id="GO:0005829">
    <property type="term" value="C:cytosol"/>
    <property type="evidence" value="ECO:0007669"/>
    <property type="project" value="TreeGrafter"/>
</dbReference>
<keyword evidence="14" id="KW-1185">Reference proteome</keyword>
<dbReference type="AlphaFoldDB" id="A0A671WSQ8"/>
<dbReference type="FunCoup" id="A0A671WSQ8">
    <property type="interactions" value="1186"/>
</dbReference>
<keyword evidence="5" id="KW-0378">Hydrolase</keyword>
<proteinExistence type="inferred from homology"/>
<evidence type="ECO:0000256" key="2">
    <source>
        <dbReference type="ARBA" id="ARBA00006914"/>
    </source>
</evidence>
<evidence type="ECO:0000256" key="8">
    <source>
        <dbReference type="ARBA" id="ARBA00034811"/>
    </source>
</evidence>
<evidence type="ECO:0000256" key="9">
    <source>
        <dbReference type="ARBA" id="ARBA00034920"/>
    </source>
</evidence>
<dbReference type="InParanoid" id="A0A671WSQ8"/>
<evidence type="ECO:0000256" key="1">
    <source>
        <dbReference type="ARBA" id="ARBA00004370"/>
    </source>
</evidence>
<evidence type="ECO:0000256" key="4">
    <source>
        <dbReference type="ARBA" id="ARBA00022741"/>
    </source>
</evidence>
<dbReference type="GO" id="GO:0005524">
    <property type="term" value="F:ATP binding"/>
    <property type="evidence" value="ECO:0007669"/>
    <property type="project" value="UniProtKB-KW"/>
</dbReference>
<comment type="subcellular location">
    <subcellularLocation>
        <location evidence="1">Membrane</location>
    </subcellularLocation>
</comment>
<dbReference type="InterPro" id="IPR050168">
    <property type="entry name" value="AAA_ATPase_domain"/>
</dbReference>
<dbReference type="SUPFAM" id="SSF52540">
    <property type="entry name" value="P-loop containing nucleoside triphosphate hydrolases"/>
    <property type="match status" value="2"/>
</dbReference>
<keyword evidence="6" id="KW-0067">ATP-binding</keyword>
<dbReference type="InterPro" id="IPR047533">
    <property type="entry name" value="RecA-like_PEX6_r2"/>
</dbReference>
<sequence>MPMMIFHWAVFGALHTDSTACFMGSVQWVGVSQSQVVVPNSSTRRRRRAGNHEGAAVLRMSKMAALVELCCVDSFPPHLSPLDVLILNSDLGSVLQNDSDPPTLLFTPQRPRGSGRPDILLRVHPSTEEETCGGGTSPRPESGRRVRLFTSRLFMRHHGLQRLGSTGTVRPLKPVSLDRVVLGARSRQSLRWAGTEQFTGELLELCRPGQWLLARQGDPLLLPRHPVLGRDPGQQQLLELLVLDCSPVTQGRITADTCVVLTDCWDPPDPPGPAPPCRPLRLCVSDFAHFTEGLGGGQSLLDNRRLLGRGFSGVLQALECRLDVRVLDSQVLLGLIGQQGAAVDLDSCVLVSKQLLLRLGLFNQEWVKLSSRPDLRGGVCRERLVSVLVVDPAQSPDLQNQHEVGFISSTLWFNMTGGDEIPERSCTLRVKRWKPSPAAPGSHRSDTSCRSASPPFASELHVEPVASPLYSNLSCYDNILSEHFSTPRLVSQGDVLTVPAENHPDLLENNSEGIHRCPVLFFRVHKVCPSAEARGEEEEEGGAHLADRLHTSLYMRASTNSPVPSSSVGGASLWSSPAPPGLDRTVELLSSTILPHLLHSSLIGCTVLLHGPAGSGKVTAVSAASRRLNLHLLKVDCVSVCADTPAASEVKLAAVFQRAGAVQPCVLLLRNLHLLFRARGGAQDDGRVAAALCQLLSSAPSSVVVVATVCRPQDLTAAVMAAFVHQVALESPTEEQRCSMLVSLSRDLHLGRDVHLERLSKLTAGFVLGDLSALVVEAGRSACRRLIHSCAGRQEEDLCCSGVTITNQDFTVALETLQDAQSTAIGAPKIPDVRWDDVGGLQQVKKEILDTVQLPLQRPELLSLGLNRTGVLLYGPPGTGKTLLAKAVATECSMTFLSVKGPELINMYVGQSEQNIREVFCRARSAAPCVVFFDELDSLAPSRGRSGDSGGVMDRVVSQLLAELDALSSAVGVFVIGATNRPDLLDQSLLRPGRFDKLVYVGINEDRVSQLQVLRAVLRKFQLDPAVDLQQVVDRCPAHVTGADLYALCSDAMTAAIKRKIALIEDGVDSEDSPVLLSADDFSAALQNFRPSVSEPELLRYKNIQQKLSAK</sequence>
<dbReference type="GeneTree" id="ENSGT00550000074953"/>
<keyword evidence="7" id="KW-0472">Membrane</keyword>
<dbReference type="SMART" id="SM00382">
    <property type="entry name" value="AAA"/>
    <property type="match status" value="2"/>
</dbReference>
<gene>
    <name evidence="13" type="primary">pex6</name>
</gene>
<feature type="domain" description="AAA+ ATPase" evidence="12">
    <location>
        <begin position="867"/>
        <end position="1005"/>
    </location>
</feature>
<feature type="signal peptide" evidence="11">
    <location>
        <begin position="1"/>
        <end position="20"/>
    </location>
</feature>
<dbReference type="Pfam" id="PF17862">
    <property type="entry name" value="AAA_lid_3"/>
    <property type="match status" value="1"/>
</dbReference>
<dbReference type="Ensembl" id="ENSSAUT00010043981.1">
    <property type="protein sequence ID" value="ENSSAUP00010041774.1"/>
    <property type="gene ID" value="ENSSAUG00010017279.1"/>
</dbReference>
<dbReference type="InterPro" id="IPR003960">
    <property type="entry name" value="ATPase_AAA_CS"/>
</dbReference>
<keyword evidence="3" id="KW-0962">Peroxisome biogenesis</keyword>
<dbReference type="GO" id="GO:0016887">
    <property type="term" value="F:ATP hydrolysis activity"/>
    <property type="evidence" value="ECO:0007669"/>
    <property type="project" value="InterPro"/>
</dbReference>
<dbReference type="InterPro" id="IPR003959">
    <property type="entry name" value="ATPase_AAA_core"/>
</dbReference>
<dbReference type="CDD" id="cd19527">
    <property type="entry name" value="RecA-like_PEX6_r2"/>
    <property type="match status" value="1"/>
</dbReference>
<dbReference type="Proteomes" id="UP000472265">
    <property type="component" value="Unassembled WGS sequence"/>
</dbReference>
<dbReference type="FunFam" id="1.10.8.60:FF:000039">
    <property type="entry name" value="peroxisome biogenesis factor 6"/>
    <property type="match status" value="1"/>
</dbReference>
<evidence type="ECO:0000256" key="7">
    <source>
        <dbReference type="ARBA" id="ARBA00023136"/>
    </source>
</evidence>
<dbReference type="Gene3D" id="3.40.50.300">
    <property type="entry name" value="P-loop containing nucleotide triphosphate hydrolases"/>
    <property type="match status" value="2"/>
</dbReference>
<feature type="chain" id="PRO_5025481144" description="Peroxisomal ATPase PEX6" evidence="11">
    <location>
        <begin position="21"/>
        <end position="1111"/>
    </location>
</feature>
<protein>
    <recommendedName>
        <fullName evidence="8">Peroxisomal ATPase PEX6</fullName>
    </recommendedName>
    <alternativeName>
        <fullName evidence="9">Peroxin-6</fullName>
    </alternativeName>
</protein>
<evidence type="ECO:0000256" key="3">
    <source>
        <dbReference type="ARBA" id="ARBA00022593"/>
    </source>
</evidence>
<dbReference type="PANTHER" id="PTHR23077">
    <property type="entry name" value="AAA-FAMILY ATPASE"/>
    <property type="match status" value="1"/>
</dbReference>
<evidence type="ECO:0000313" key="14">
    <source>
        <dbReference type="Proteomes" id="UP000472265"/>
    </source>
</evidence>
<keyword evidence="11" id="KW-0732">Signal</keyword>